<dbReference type="EMBL" id="BGPR01005321">
    <property type="protein sequence ID" value="GBN09121.1"/>
    <property type="molecule type" value="Genomic_DNA"/>
</dbReference>
<dbReference type="Proteomes" id="UP000499080">
    <property type="component" value="Unassembled WGS sequence"/>
</dbReference>
<name>A0A4Y2L374_ARAVE</name>
<comment type="caution">
    <text evidence="1">The sequence shown here is derived from an EMBL/GenBank/DDBJ whole genome shotgun (WGS) entry which is preliminary data.</text>
</comment>
<gene>
    <name evidence="1" type="ORF">AVEN_219253_1</name>
</gene>
<protein>
    <submittedName>
        <fullName evidence="1">Uncharacterized protein</fullName>
    </submittedName>
</protein>
<organism evidence="1 2">
    <name type="scientific">Araneus ventricosus</name>
    <name type="common">Orbweaver spider</name>
    <name type="synonym">Epeira ventricosa</name>
    <dbReference type="NCBI Taxonomy" id="182803"/>
    <lineage>
        <taxon>Eukaryota</taxon>
        <taxon>Metazoa</taxon>
        <taxon>Ecdysozoa</taxon>
        <taxon>Arthropoda</taxon>
        <taxon>Chelicerata</taxon>
        <taxon>Arachnida</taxon>
        <taxon>Araneae</taxon>
        <taxon>Araneomorphae</taxon>
        <taxon>Entelegynae</taxon>
        <taxon>Araneoidea</taxon>
        <taxon>Araneidae</taxon>
        <taxon>Araneus</taxon>
    </lineage>
</organism>
<sequence>MNIRPIRANEQHVWSRLRSQQILQTKQTKCRTVELKRPRFDRSTKSRYLPVIHDSPINANGGFTRRLQNGTAVVLWLHLGTIHHNTSFKTQKQQAKLHTPREFSSIEDWSGNGDRIGMKIEPRAGMRLGIIHTSTNGPVYRLTGKLSGNQGNNVFEMPVNEVLN</sequence>
<evidence type="ECO:0000313" key="2">
    <source>
        <dbReference type="Proteomes" id="UP000499080"/>
    </source>
</evidence>
<dbReference type="AlphaFoldDB" id="A0A4Y2L374"/>
<keyword evidence="2" id="KW-1185">Reference proteome</keyword>
<accession>A0A4Y2L374</accession>
<proteinExistence type="predicted"/>
<reference evidence="1 2" key="1">
    <citation type="journal article" date="2019" name="Sci. Rep.">
        <title>Orb-weaving spider Araneus ventricosus genome elucidates the spidroin gene catalogue.</title>
        <authorList>
            <person name="Kono N."/>
            <person name="Nakamura H."/>
            <person name="Ohtoshi R."/>
            <person name="Moran D.A.P."/>
            <person name="Shinohara A."/>
            <person name="Yoshida Y."/>
            <person name="Fujiwara M."/>
            <person name="Mori M."/>
            <person name="Tomita M."/>
            <person name="Arakawa K."/>
        </authorList>
    </citation>
    <scope>NUCLEOTIDE SEQUENCE [LARGE SCALE GENOMIC DNA]</scope>
</reference>
<evidence type="ECO:0000313" key="1">
    <source>
        <dbReference type="EMBL" id="GBN09121.1"/>
    </source>
</evidence>